<sequence>MFPSTNHGPTRKSTSKSTAPAASAARRGVECRRIQSPLDPPLQRKYGEQALEPDEATIRLARKISSEVMRDLRRKYGNVDIGMLGI</sequence>
<dbReference type="EMBL" id="JOJR01006083">
    <property type="protein sequence ID" value="RCN26789.1"/>
    <property type="molecule type" value="Genomic_DNA"/>
</dbReference>
<dbReference type="Proteomes" id="UP000252519">
    <property type="component" value="Unassembled WGS sequence"/>
</dbReference>
<keyword evidence="3" id="KW-1185">Reference proteome</keyword>
<dbReference type="OrthoDB" id="5798791at2759"/>
<comment type="caution">
    <text evidence="2">The sequence shown here is derived from an EMBL/GenBank/DDBJ whole genome shotgun (WGS) entry which is preliminary data.</text>
</comment>
<evidence type="ECO:0000313" key="3">
    <source>
        <dbReference type="Proteomes" id="UP000252519"/>
    </source>
</evidence>
<proteinExistence type="predicted"/>
<protein>
    <submittedName>
        <fullName evidence="2">Uncharacterized protein</fullName>
    </submittedName>
</protein>
<dbReference type="AlphaFoldDB" id="A0A368F6X0"/>
<evidence type="ECO:0000313" key="2">
    <source>
        <dbReference type="EMBL" id="RCN26789.1"/>
    </source>
</evidence>
<accession>A0A368F6X0</accession>
<organism evidence="2 3">
    <name type="scientific">Ancylostoma caninum</name>
    <name type="common">Dog hookworm</name>
    <dbReference type="NCBI Taxonomy" id="29170"/>
    <lineage>
        <taxon>Eukaryota</taxon>
        <taxon>Metazoa</taxon>
        <taxon>Ecdysozoa</taxon>
        <taxon>Nematoda</taxon>
        <taxon>Chromadorea</taxon>
        <taxon>Rhabditida</taxon>
        <taxon>Rhabditina</taxon>
        <taxon>Rhabditomorpha</taxon>
        <taxon>Strongyloidea</taxon>
        <taxon>Ancylostomatidae</taxon>
        <taxon>Ancylostomatinae</taxon>
        <taxon>Ancylostoma</taxon>
    </lineage>
</organism>
<feature type="compositionally biased region" description="Low complexity" evidence="1">
    <location>
        <begin position="15"/>
        <end position="26"/>
    </location>
</feature>
<name>A0A368F6X0_ANCCA</name>
<feature type="region of interest" description="Disordered" evidence="1">
    <location>
        <begin position="1"/>
        <end position="44"/>
    </location>
</feature>
<gene>
    <name evidence="2" type="ORF">ANCCAN_27485</name>
</gene>
<evidence type="ECO:0000256" key="1">
    <source>
        <dbReference type="SAM" id="MobiDB-lite"/>
    </source>
</evidence>
<reference evidence="2 3" key="1">
    <citation type="submission" date="2014-10" db="EMBL/GenBank/DDBJ databases">
        <title>Draft genome of the hookworm Ancylostoma caninum.</title>
        <authorList>
            <person name="Mitreva M."/>
        </authorList>
    </citation>
    <scope>NUCLEOTIDE SEQUENCE [LARGE SCALE GENOMIC DNA]</scope>
    <source>
        <strain evidence="2 3">Baltimore</strain>
    </source>
</reference>